<feature type="compositionally biased region" description="Pro residues" evidence="1">
    <location>
        <begin position="291"/>
        <end position="301"/>
    </location>
</feature>
<dbReference type="AlphaFoldDB" id="A0A553HQU1"/>
<feature type="compositionally biased region" description="Polar residues" evidence="1">
    <location>
        <begin position="44"/>
        <end position="53"/>
    </location>
</feature>
<feature type="compositionally biased region" description="Low complexity" evidence="1">
    <location>
        <begin position="411"/>
        <end position="423"/>
    </location>
</feature>
<feature type="compositionally biased region" description="Basic and acidic residues" evidence="1">
    <location>
        <begin position="272"/>
        <end position="281"/>
    </location>
</feature>
<proteinExistence type="predicted"/>
<dbReference type="PANTHER" id="PTHR47349">
    <property type="entry name" value="CHROMOSOME 8, WHOLE GENOME SHOTGUN SEQUENCE"/>
    <property type="match status" value="1"/>
</dbReference>
<feature type="compositionally biased region" description="Basic and acidic residues" evidence="1">
    <location>
        <begin position="88"/>
        <end position="109"/>
    </location>
</feature>
<feature type="domain" description="YMC020W-like alpha/beta hydrolase" evidence="2">
    <location>
        <begin position="432"/>
        <end position="786"/>
    </location>
</feature>
<feature type="region of interest" description="Disordered" evidence="1">
    <location>
        <begin position="1"/>
        <end position="423"/>
    </location>
</feature>
<dbReference type="OrthoDB" id="5598028at2759"/>
<evidence type="ECO:0000313" key="4">
    <source>
        <dbReference type="Proteomes" id="UP000319160"/>
    </source>
</evidence>
<dbReference type="Proteomes" id="UP000319160">
    <property type="component" value="Unassembled WGS sequence"/>
</dbReference>
<evidence type="ECO:0000313" key="3">
    <source>
        <dbReference type="EMBL" id="TRX90323.1"/>
    </source>
</evidence>
<feature type="compositionally biased region" description="Polar residues" evidence="1">
    <location>
        <begin position="16"/>
        <end position="34"/>
    </location>
</feature>
<organism evidence="3 4">
    <name type="scientific">Xylaria flabelliformis</name>
    <dbReference type="NCBI Taxonomy" id="2512241"/>
    <lineage>
        <taxon>Eukaryota</taxon>
        <taxon>Fungi</taxon>
        <taxon>Dikarya</taxon>
        <taxon>Ascomycota</taxon>
        <taxon>Pezizomycotina</taxon>
        <taxon>Sordariomycetes</taxon>
        <taxon>Xylariomycetidae</taxon>
        <taxon>Xylariales</taxon>
        <taxon>Xylariaceae</taxon>
        <taxon>Xylaria</taxon>
    </lineage>
</organism>
<comment type="caution">
    <text evidence="3">The sequence shown here is derived from an EMBL/GenBank/DDBJ whole genome shotgun (WGS) entry which is preliminary data.</text>
</comment>
<dbReference type="EMBL" id="VFLP01000056">
    <property type="protein sequence ID" value="TRX90323.1"/>
    <property type="molecule type" value="Genomic_DNA"/>
</dbReference>
<feature type="compositionally biased region" description="Polar residues" evidence="1">
    <location>
        <begin position="118"/>
        <end position="134"/>
    </location>
</feature>
<name>A0A553HQU1_9PEZI</name>
<reference evidence="4" key="1">
    <citation type="submission" date="2019-06" db="EMBL/GenBank/DDBJ databases">
        <title>Draft genome sequence of the griseofulvin-producing fungus Xylaria cubensis strain G536.</title>
        <authorList>
            <person name="Mead M.E."/>
            <person name="Raja H.A."/>
            <person name="Steenwyk J.L."/>
            <person name="Knowles S.L."/>
            <person name="Oberlies N.H."/>
            <person name="Rokas A."/>
        </authorList>
    </citation>
    <scope>NUCLEOTIDE SEQUENCE [LARGE SCALE GENOMIC DNA]</scope>
    <source>
        <strain evidence="4">G536</strain>
    </source>
</reference>
<protein>
    <recommendedName>
        <fullName evidence="2">YMC020W-like alpha/beta hydrolase domain-containing protein</fullName>
    </recommendedName>
</protein>
<dbReference type="Pfam" id="PF26147">
    <property type="entry name" value="AB_HYDROLASE_YMC0-YMC35"/>
    <property type="match status" value="1"/>
</dbReference>
<evidence type="ECO:0000259" key="2">
    <source>
        <dbReference type="Pfam" id="PF26147"/>
    </source>
</evidence>
<feature type="compositionally biased region" description="Polar residues" evidence="1">
    <location>
        <begin position="179"/>
        <end position="209"/>
    </location>
</feature>
<dbReference type="InterPro" id="IPR058934">
    <property type="entry name" value="YMC020W-like"/>
</dbReference>
<sequence length="828" mass="89949">MIPRKRARPGPPNEALPSQNAQVASLLTNTSSSPGMPPARPDHPNTSATTTPHNGKRVQKANSWYGSWPRVSKSSASTKVARENIMGDTRRSEAAADFSRYETKKKESSTESDSQSTRTLRTMSETNTVADSEAQQSQQSQQSGRWPALERSETVNANDGSGDTTTTKEPASSIPMATENVSQAPASSTGWLSWLSRSTTQGQSEPTSDSAEDHANTPEIAEPIQPQDPQVPASPETPKQTSKQTSSWFGFWPSSTNSTTPKCEEQGSGGDAKVEELDSKGNGDVVMRDAPAPPAPAPAPAPATAQPSVGSTWAFWSRDAAPQKPGEEIASAEQGELAIMGDGSETSPRRSSVEVKDEISNKKVLPIKASRERPPKSRSTKKTKKDQSQSIDTNEPLDARPSTPKPDAAIKSLPSKSTTTSTLKALPPNLLLPSFKSTYRMKENPSIIKQITRLLLRTQQPPTNHVSLSKDVPMVKKAIAIGVHGLYPAQFLRPVIGQPTGTSLRFTNHCADAIRRWTESHGLSNCEIEKVALEGEGKIADRVDNLWKLLLNWIEHIRNADLIMLACHSQGVPVGIMLLAKLIDLGVITNSRIGVCAMAGVSLGPFPDYKSGMGMLMGSAAELWQFADPKSEISKRYEHALKTVVDHGARITFVGSIDDQLVPLQSALYSPACHPYIYRAVFIDGRIHAPDFIAHLVGFALKLRNLGISDHGLIRELSIPLAGSLYSGEGHSRLYNDGQVYDLAISHTLETTNISGVPCKIQKHQGLANPNPYVLPWIMRGLLEEDLVKTELSRETDELLKQFDDWAPTTKALKDVKYRLEAVGSSKL</sequence>
<accession>A0A553HQU1</accession>
<dbReference type="PANTHER" id="PTHR47349:SF1">
    <property type="entry name" value="AER328WP"/>
    <property type="match status" value="1"/>
</dbReference>
<gene>
    <name evidence="3" type="ORF">FHL15_008688</name>
</gene>
<keyword evidence="4" id="KW-1185">Reference proteome</keyword>
<dbReference type="InterPro" id="IPR058933">
    <property type="entry name" value="YMC020W-like_ab_hydrolase"/>
</dbReference>
<feature type="compositionally biased region" description="Polar residues" evidence="1">
    <location>
        <begin position="154"/>
        <end position="170"/>
    </location>
</feature>
<feature type="compositionally biased region" description="Polar residues" evidence="1">
    <location>
        <begin position="237"/>
        <end position="261"/>
    </location>
</feature>
<feature type="compositionally biased region" description="Basic and acidic residues" evidence="1">
    <location>
        <begin position="347"/>
        <end position="361"/>
    </location>
</feature>
<evidence type="ECO:0000256" key="1">
    <source>
        <dbReference type="SAM" id="MobiDB-lite"/>
    </source>
</evidence>